<keyword evidence="4" id="KW-1185">Reference proteome</keyword>
<protein>
    <submittedName>
        <fullName evidence="3">Uncharacterized protein</fullName>
    </submittedName>
</protein>
<comment type="caution">
    <text evidence="3">The sequence shown here is derived from an EMBL/GenBank/DDBJ whole genome shotgun (WGS) entry which is preliminary data.</text>
</comment>
<dbReference type="EMBL" id="JAGMUU010000029">
    <property type="protein sequence ID" value="KAH7120096.1"/>
    <property type="molecule type" value="Genomic_DNA"/>
</dbReference>
<evidence type="ECO:0000313" key="4">
    <source>
        <dbReference type="Proteomes" id="UP000717696"/>
    </source>
</evidence>
<dbReference type="Proteomes" id="UP000717696">
    <property type="component" value="Unassembled WGS sequence"/>
</dbReference>
<feature type="region of interest" description="Disordered" evidence="2">
    <location>
        <begin position="151"/>
        <end position="173"/>
    </location>
</feature>
<feature type="region of interest" description="Disordered" evidence="2">
    <location>
        <begin position="1"/>
        <end position="29"/>
    </location>
</feature>
<proteinExistence type="predicted"/>
<evidence type="ECO:0000256" key="2">
    <source>
        <dbReference type="SAM" id="MobiDB-lite"/>
    </source>
</evidence>
<organism evidence="3 4">
    <name type="scientific">Dactylonectria estremocensis</name>
    <dbReference type="NCBI Taxonomy" id="1079267"/>
    <lineage>
        <taxon>Eukaryota</taxon>
        <taxon>Fungi</taxon>
        <taxon>Dikarya</taxon>
        <taxon>Ascomycota</taxon>
        <taxon>Pezizomycotina</taxon>
        <taxon>Sordariomycetes</taxon>
        <taxon>Hypocreomycetidae</taxon>
        <taxon>Hypocreales</taxon>
        <taxon>Nectriaceae</taxon>
        <taxon>Dactylonectria</taxon>
    </lineage>
</organism>
<sequence length="210" mass="22689">MTKQHTSEPHPGSCGTFKEDDNRSARYSTTDKTLNQATWDGCNSFGGDQVNGICYRSGIADSDTRKNIEELKKELEECKDAMATLAFVTARNGVGKVIAGCKSTPPIQGVLNNALFTYEETDCPGGTMVIAELKEGMLEVVAQTTEEFTKSARPSPSTTTLAFSKGDSFTSSPQGDDFCQEFACWEVKSGSSERRNAIKQVPKLGTVTDA</sequence>
<reference evidence="3" key="1">
    <citation type="journal article" date="2021" name="Nat. Commun.">
        <title>Genetic determinants of endophytism in the Arabidopsis root mycobiome.</title>
        <authorList>
            <person name="Mesny F."/>
            <person name="Miyauchi S."/>
            <person name="Thiergart T."/>
            <person name="Pickel B."/>
            <person name="Atanasova L."/>
            <person name="Karlsson M."/>
            <person name="Huettel B."/>
            <person name="Barry K.W."/>
            <person name="Haridas S."/>
            <person name="Chen C."/>
            <person name="Bauer D."/>
            <person name="Andreopoulos W."/>
            <person name="Pangilinan J."/>
            <person name="LaButti K."/>
            <person name="Riley R."/>
            <person name="Lipzen A."/>
            <person name="Clum A."/>
            <person name="Drula E."/>
            <person name="Henrissat B."/>
            <person name="Kohler A."/>
            <person name="Grigoriev I.V."/>
            <person name="Martin F.M."/>
            <person name="Hacquard S."/>
        </authorList>
    </citation>
    <scope>NUCLEOTIDE SEQUENCE</scope>
    <source>
        <strain evidence="3">MPI-CAGE-AT-0021</strain>
    </source>
</reference>
<gene>
    <name evidence="3" type="ORF">B0J13DRAFT_649454</name>
</gene>
<feature type="coiled-coil region" evidence="1">
    <location>
        <begin position="61"/>
        <end position="88"/>
    </location>
</feature>
<dbReference type="AlphaFoldDB" id="A0A9P9DJ22"/>
<name>A0A9P9DJ22_9HYPO</name>
<keyword evidence="1" id="KW-0175">Coiled coil</keyword>
<evidence type="ECO:0000313" key="3">
    <source>
        <dbReference type="EMBL" id="KAH7120096.1"/>
    </source>
</evidence>
<accession>A0A9P9DJ22</accession>
<evidence type="ECO:0000256" key="1">
    <source>
        <dbReference type="SAM" id="Coils"/>
    </source>
</evidence>